<dbReference type="InterPro" id="IPR041374">
    <property type="entry name" value="BaeRF_family12"/>
</dbReference>
<dbReference type="KEGG" id="gfu:KM031_02685"/>
<dbReference type="EMBL" id="CP076361">
    <property type="protein sequence ID" value="QWK90838.1"/>
    <property type="molecule type" value="Genomic_DNA"/>
</dbReference>
<keyword evidence="2" id="KW-1185">Reference proteome</keyword>
<proteinExistence type="predicted"/>
<organism evidence="1 2">
    <name type="scientific">Gemmobacter fulvus</name>
    <dbReference type="NCBI Taxonomy" id="2840474"/>
    <lineage>
        <taxon>Bacteria</taxon>
        <taxon>Pseudomonadati</taxon>
        <taxon>Pseudomonadota</taxon>
        <taxon>Alphaproteobacteria</taxon>
        <taxon>Rhodobacterales</taxon>
        <taxon>Paracoccaceae</taxon>
        <taxon>Gemmobacter</taxon>
    </lineage>
</organism>
<dbReference type="Pfam" id="PF18856">
    <property type="entry name" value="baeRF_family12"/>
    <property type="match status" value="1"/>
</dbReference>
<evidence type="ECO:0000313" key="2">
    <source>
        <dbReference type="Proteomes" id="UP000679352"/>
    </source>
</evidence>
<reference evidence="1" key="1">
    <citation type="submission" date="2021-06" db="EMBL/GenBank/DDBJ databases">
        <title>Direct submission.</title>
        <authorList>
            <person name="Lee C.-S."/>
            <person name="Jin L."/>
        </authorList>
    </citation>
    <scope>NUCLEOTIDE SEQUENCE</scope>
    <source>
        <strain evidence="1">Con5</strain>
    </source>
</reference>
<accession>A0A975P893</accession>
<evidence type="ECO:0000313" key="1">
    <source>
        <dbReference type="EMBL" id="QWK90838.1"/>
    </source>
</evidence>
<dbReference type="RefSeq" id="WP_215503029.1">
    <property type="nucleotide sequence ID" value="NZ_CP076361.1"/>
</dbReference>
<protein>
    <submittedName>
        <fullName evidence="1">Host attachment family protein</fullName>
    </submittedName>
</protein>
<name>A0A975P893_9RHOB</name>
<dbReference type="Proteomes" id="UP000679352">
    <property type="component" value="Chromosome"/>
</dbReference>
<gene>
    <name evidence="1" type="ORF">KM031_02685</name>
</gene>
<sequence length="148" mass="15855">MAFLAKGAWVVVADASRAMVLENMGDAQSPQLRQVAQMQAEVMEATDKPGRMPDPGPGQRSAMAQTDLARLGADRMVSDLADRLGTAARDGRFDQLIFAAPPQVLGAFRAARCDAVSQRLVAEMDKTLTGHSLPRIADLVCAELARPH</sequence>
<dbReference type="AlphaFoldDB" id="A0A975P893"/>